<dbReference type="EMBL" id="JBHUCX010000020">
    <property type="protein sequence ID" value="MFD1674505.1"/>
    <property type="molecule type" value="Genomic_DNA"/>
</dbReference>
<comment type="subcellular location">
    <subcellularLocation>
        <location evidence="1">Cell membrane</location>
        <topology evidence="1">Multi-pass membrane protein</topology>
    </subcellularLocation>
</comment>
<feature type="transmembrane region" description="Helical" evidence="6">
    <location>
        <begin position="12"/>
        <end position="31"/>
    </location>
</feature>
<feature type="transmembrane region" description="Helical" evidence="6">
    <location>
        <begin position="363"/>
        <end position="384"/>
    </location>
</feature>
<comment type="caution">
    <text evidence="8">The sequence shown here is derived from an EMBL/GenBank/DDBJ whole genome shotgun (WGS) entry which is preliminary data.</text>
</comment>
<protein>
    <submittedName>
        <fullName evidence="8">MFS transporter</fullName>
    </submittedName>
</protein>
<feature type="transmembrane region" description="Helical" evidence="6">
    <location>
        <begin position="109"/>
        <end position="130"/>
    </location>
</feature>
<name>A0ABW4JEZ0_9BACL</name>
<evidence type="ECO:0000256" key="2">
    <source>
        <dbReference type="ARBA" id="ARBA00022448"/>
    </source>
</evidence>
<evidence type="ECO:0000256" key="1">
    <source>
        <dbReference type="ARBA" id="ARBA00004651"/>
    </source>
</evidence>
<reference evidence="9" key="1">
    <citation type="journal article" date="2019" name="Int. J. Syst. Evol. Microbiol.">
        <title>The Global Catalogue of Microorganisms (GCM) 10K type strain sequencing project: providing services to taxonomists for standard genome sequencing and annotation.</title>
        <authorList>
            <consortium name="The Broad Institute Genomics Platform"/>
            <consortium name="The Broad Institute Genome Sequencing Center for Infectious Disease"/>
            <person name="Wu L."/>
            <person name="Ma J."/>
        </authorList>
    </citation>
    <scope>NUCLEOTIDE SEQUENCE [LARGE SCALE GENOMIC DNA]</scope>
    <source>
        <strain evidence="9">CGMCC 1.12286</strain>
    </source>
</reference>
<keyword evidence="5 6" id="KW-0472">Membrane</keyword>
<dbReference type="InterPro" id="IPR011701">
    <property type="entry name" value="MFS"/>
</dbReference>
<feature type="transmembrane region" description="Helical" evidence="6">
    <location>
        <begin position="233"/>
        <end position="255"/>
    </location>
</feature>
<keyword evidence="3 6" id="KW-0812">Transmembrane</keyword>
<dbReference type="RefSeq" id="WP_377942371.1">
    <property type="nucleotide sequence ID" value="NZ_JBHUCX010000020.1"/>
</dbReference>
<dbReference type="InterPro" id="IPR036259">
    <property type="entry name" value="MFS_trans_sf"/>
</dbReference>
<accession>A0ABW4JEZ0</accession>
<dbReference type="Gene3D" id="1.20.1250.20">
    <property type="entry name" value="MFS general substrate transporter like domains"/>
    <property type="match status" value="1"/>
</dbReference>
<feature type="transmembrane region" description="Helical" evidence="6">
    <location>
        <begin position="83"/>
        <end position="103"/>
    </location>
</feature>
<feature type="transmembrane region" description="Helical" evidence="6">
    <location>
        <begin position="429"/>
        <end position="450"/>
    </location>
</feature>
<feature type="transmembrane region" description="Helical" evidence="6">
    <location>
        <begin position="405"/>
        <end position="423"/>
    </location>
</feature>
<keyword evidence="4 6" id="KW-1133">Transmembrane helix</keyword>
<dbReference type="PANTHER" id="PTHR23501:SF191">
    <property type="entry name" value="VACUOLAR BASIC AMINO ACID TRANSPORTER 4"/>
    <property type="match status" value="1"/>
</dbReference>
<dbReference type="PROSITE" id="PS50850">
    <property type="entry name" value="MFS"/>
    <property type="match status" value="1"/>
</dbReference>
<proteinExistence type="predicted"/>
<evidence type="ECO:0000313" key="8">
    <source>
        <dbReference type="EMBL" id="MFD1674505.1"/>
    </source>
</evidence>
<keyword evidence="2" id="KW-0813">Transport</keyword>
<feature type="transmembrane region" description="Helical" evidence="6">
    <location>
        <begin position="142"/>
        <end position="163"/>
    </location>
</feature>
<evidence type="ECO:0000256" key="6">
    <source>
        <dbReference type="SAM" id="Phobius"/>
    </source>
</evidence>
<evidence type="ECO:0000256" key="3">
    <source>
        <dbReference type="ARBA" id="ARBA00022692"/>
    </source>
</evidence>
<keyword evidence="9" id="KW-1185">Reference proteome</keyword>
<feature type="transmembrane region" description="Helical" evidence="6">
    <location>
        <begin position="51"/>
        <end position="71"/>
    </location>
</feature>
<dbReference type="SUPFAM" id="SSF103473">
    <property type="entry name" value="MFS general substrate transporter"/>
    <property type="match status" value="1"/>
</dbReference>
<evidence type="ECO:0000256" key="5">
    <source>
        <dbReference type="ARBA" id="ARBA00023136"/>
    </source>
</evidence>
<feature type="transmembrane region" description="Helical" evidence="6">
    <location>
        <begin position="169"/>
        <end position="191"/>
    </location>
</feature>
<organism evidence="8 9">
    <name type="scientific">Alicyclobacillus fodiniaquatilis</name>
    <dbReference type="NCBI Taxonomy" id="1661150"/>
    <lineage>
        <taxon>Bacteria</taxon>
        <taxon>Bacillati</taxon>
        <taxon>Bacillota</taxon>
        <taxon>Bacilli</taxon>
        <taxon>Bacillales</taxon>
        <taxon>Alicyclobacillaceae</taxon>
        <taxon>Alicyclobacillus</taxon>
    </lineage>
</organism>
<feature type="transmembrane region" description="Helical" evidence="6">
    <location>
        <begin position="211"/>
        <end position="227"/>
    </location>
</feature>
<dbReference type="Proteomes" id="UP001597079">
    <property type="component" value="Unassembled WGS sequence"/>
</dbReference>
<feature type="transmembrane region" description="Helical" evidence="6">
    <location>
        <begin position="276"/>
        <end position="299"/>
    </location>
</feature>
<dbReference type="CDD" id="cd17321">
    <property type="entry name" value="MFS_MMR_MDR_like"/>
    <property type="match status" value="1"/>
</dbReference>
<evidence type="ECO:0000313" key="9">
    <source>
        <dbReference type="Proteomes" id="UP001597079"/>
    </source>
</evidence>
<feature type="transmembrane region" description="Helical" evidence="6">
    <location>
        <begin position="339"/>
        <end position="357"/>
    </location>
</feature>
<dbReference type="InterPro" id="IPR020846">
    <property type="entry name" value="MFS_dom"/>
</dbReference>
<dbReference type="Pfam" id="PF07690">
    <property type="entry name" value="MFS_1"/>
    <property type="match status" value="1"/>
</dbReference>
<dbReference type="Gene3D" id="1.20.1720.10">
    <property type="entry name" value="Multidrug resistance protein D"/>
    <property type="match status" value="1"/>
</dbReference>
<feature type="transmembrane region" description="Helical" evidence="6">
    <location>
        <begin position="311"/>
        <end position="332"/>
    </location>
</feature>
<dbReference type="PANTHER" id="PTHR23501">
    <property type="entry name" value="MAJOR FACILITATOR SUPERFAMILY"/>
    <property type="match status" value="1"/>
</dbReference>
<gene>
    <name evidence="8" type="ORF">ACFSB2_07270</name>
</gene>
<evidence type="ECO:0000259" key="7">
    <source>
        <dbReference type="PROSITE" id="PS50850"/>
    </source>
</evidence>
<sequence length="458" mass="49988">MKLSRQHAAHDTQLGPLFIAAILICVILNPLNSSTISVALPTLLHHFHTNAAGITWIVSGYYLGSAIAQPVMGKLGDEWGRRFFVYIGLCLMVLTALLAPLSSSLVVFVLWRVVQAIGTSMIFPNAIGLLREHRAKDLGKVLGWIGMAGGIAVAMGPTIGGFLVDWLSWHAIFWLNIPFALAGGLILWRVLPKQQKRTTRPTKATVNRTDWLGISLFAVAITSWLLWSNLKHPFVSTALLMFVLSLLFTAGLLFVEWKKEMPIIPVRWFRHRQFTFSSSITVIANLIMYSILYGLPVFLQTVRHFSAADSGIFLLVYAGVMSVNSPLGGYFAQGSSRKLPLFLAGALLAAGVGLIWWGLVMPLFIMIIGLVLLGVSFAISNVVIQQIFLESVPPTEAGQASGVYTMFRYLGTIVSSALIGGSINTASGAHHLFMLLFIGGVLTIILTWGLRDARQKTG</sequence>
<evidence type="ECO:0000256" key="4">
    <source>
        <dbReference type="ARBA" id="ARBA00022989"/>
    </source>
</evidence>
<feature type="domain" description="Major facilitator superfamily (MFS) profile" evidence="7">
    <location>
        <begin position="18"/>
        <end position="455"/>
    </location>
</feature>